<evidence type="ECO:0000259" key="6">
    <source>
        <dbReference type="PROSITE" id="PS50109"/>
    </source>
</evidence>
<dbReference type="Pfam" id="PF02518">
    <property type="entry name" value="HATPase_c"/>
    <property type="match status" value="1"/>
</dbReference>
<dbReference type="KEGG" id="fop:FNB79_06510"/>
<feature type="repeat" description="TPR" evidence="4">
    <location>
        <begin position="161"/>
        <end position="194"/>
    </location>
</feature>
<keyword evidence="4" id="KW-0802">TPR repeat</keyword>
<dbReference type="RefSeq" id="WP_143380543.1">
    <property type="nucleotide sequence ID" value="NZ_CP041637.1"/>
</dbReference>
<keyword evidence="3" id="KW-0902">Two-component regulatory system</keyword>
<dbReference type="PANTHER" id="PTHR24421">
    <property type="entry name" value="NITRATE/NITRITE SENSOR PROTEIN NARX-RELATED"/>
    <property type="match status" value="1"/>
</dbReference>
<keyword evidence="8" id="KW-1185">Reference proteome</keyword>
<evidence type="ECO:0000256" key="5">
    <source>
        <dbReference type="SAM" id="Phobius"/>
    </source>
</evidence>
<feature type="domain" description="Histidine kinase" evidence="6">
    <location>
        <begin position="555"/>
        <end position="642"/>
    </location>
</feature>
<keyword evidence="5" id="KW-0812">Transmembrane</keyword>
<dbReference type="InterPro" id="IPR050482">
    <property type="entry name" value="Sensor_HK_TwoCompSys"/>
</dbReference>
<gene>
    <name evidence="7" type="ORF">FNB79_06510</name>
</gene>
<dbReference type="InterPro" id="IPR011990">
    <property type="entry name" value="TPR-like_helical_dom_sf"/>
</dbReference>
<dbReference type="InterPro" id="IPR019734">
    <property type="entry name" value="TPR_rpt"/>
</dbReference>
<dbReference type="GO" id="GO:0016301">
    <property type="term" value="F:kinase activity"/>
    <property type="evidence" value="ECO:0007669"/>
    <property type="project" value="UniProtKB-KW"/>
</dbReference>
<keyword evidence="2" id="KW-0418">Kinase</keyword>
<dbReference type="SMART" id="SM00028">
    <property type="entry name" value="TPR"/>
    <property type="match status" value="2"/>
</dbReference>
<evidence type="ECO:0000256" key="1">
    <source>
        <dbReference type="ARBA" id="ARBA00022679"/>
    </source>
</evidence>
<dbReference type="Gene3D" id="1.25.40.10">
    <property type="entry name" value="Tetratricopeptide repeat domain"/>
    <property type="match status" value="1"/>
</dbReference>
<protein>
    <submittedName>
        <fullName evidence="7">Tetratricopeptide repeat protein</fullName>
    </submittedName>
</protein>
<dbReference type="OrthoDB" id="977000at2"/>
<keyword evidence="1" id="KW-0808">Transferase</keyword>
<dbReference type="InterPro" id="IPR036890">
    <property type="entry name" value="HATPase_C_sf"/>
</dbReference>
<dbReference type="AlphaFoldDB" id="A0A516GQ37"/>
<dbReference type="InterPro" id="IPR003594">
    <property type="entry name" value="HATPase_dom"/>
</dbReference>
<dbReference type="EMBL" id="CP041637">
    <property type="protein sequence ID" value="QDO93641.1"/>
    <property type="molecule type" value="Genomic_DNA"/>
</dbReference>
<organism evidence="7 8">
    <name type="scientific">Formosa sediminum</name>
    <dbReference type="NCBI Taxonomy" id="2594004"/>
    <lineage>
        <taxon>Bacteria</taxon>
        <taxon>Pseudomonadati</taxon>
        <taxon>Bacteroidota</taxon>
        <taxon>Flavobacteriia</taxon>
        <taxon>Flavobacteriales</taxon>
        <taxon>Flavobacteriaceae</taxon>
        <taxon>Formosa</taxon>
    </lineage>
</organism>
<dbReference type="PROSITE" id="PS50109">
    <property type="entry name" value="HIS_KIN"/>
    <property type="match status" value="1"/>
</dbReference>
<dbReference type="SUPFAM" id="SSF55874">
    <property type="entry name" value="ATPase domain of HSP90 chaperone/DNA topoisomerase II/histidine kinase"/>
    <property type="match status" value="1"/>
</dbReference>
<sequence length="643" mass="75180">MLLDKASNRKDYTFNERYSFASEGEGLARQLQQDSLVLMSQFKISELYYEKQWFDLFLKTNRINIRDAKRIDNPQLLAKIYTLRADYFYNRTSDSAFYYYDKAEKIYTKLDDAFNRTSMLLNIAIIQKNEKDFVGSEVSSFEGIKLLDSLPLENDVIKKKAFLYNNLGLVYDQLEQYDDAVEYHNRSLNLKRRLKGDTKATIDNSLNNLALAYKNSGNYNIALSYYNDVLKKNTRLKFERPDFYALVLDNYAHTRYLNKNETALPELYLEALHICDSIGATYNSIIINQHLAEFYNDKNKKDSAKYYAYAAKDISTQYHNDDLLKSLLLLTTIESDSIAVKHYKDYIALNDSLQKTERSIRNKFARISYETKEIELKNAKITRERLLFMILSVGLFFTAFLIFVIVSQRSKNKSLQFKQIQQQANEEIYNLMLSQQDKIDEARMLEKRRISEELHDGILGRLFGTRLSLDSLNGSKEDHAIKTRSSYIEELKAIEFEIRRVSHDLNIDFVANSGYIDIIKALLEKQSSAYNLMCHLKYQDKINWDDISNKTKIHFYRIIQEALQNTYKHAKADNIYINFYTKDDDICLEIKDDGIGFDLSKLRKGIGLKNMTSRVHEINGFITITSEKQEGTKISIRTPIYNK</sequence>
<dbReference type="InterPro" id="IPR005467">
    <property type="entry name" value="His_kinase_dom"/>
</dbReference>
<evidence type="ECO:0000256" key="2">
    <source>
        <dbReference type="ARBA" id="ARBA00022777"/>
    </source>
</evidence>
<keyword evidence="5" id="KW-1133">Transmembrane helix</keyword>
<evidence type="ECO:0000313" key="8">
    <source>
        <dbReference type="Proteomes" id="UP000319209"/>
    </source>
</evidence>
<dbReference type="PROSITE" id="PS50005">
    <property type="entry name" value="TPR"/>
    <property type="match status" value="1"/>
</dbReference>
<proteinExistence type="predicted"/>
<dbReference type="Gene3D" id="3.30.565.10">
    <property type="entry name" value="Histidine kinase-like ATPase, C-terminal domain"/>
    <property type="match status" value="1"/>
</dbReference>
<dbReference type="Pfam" id="PF13424">
    <property type="entry name" value="TPR_12"/>
    <property type="match status" value="1"/>
</dbReference>
<keyword evidence="5" id="KW-0472">Membrane</keyword>
<evidence type="ECO:0000256" key="3">
    <source>
        <dbReference type="ARBA" id="ARBA00023012"/>
    </source>
</evidence>
<dbReference type="SMART" id="SM00387">
    <property type="entry name" value="HATPase_c"/>
    <property type="match status" value="1"/>
</dbReference>
<dbReference type="Proteomes" id="UP000319209">
    <property type="component" value="Chromosome"/>
</dbReference>
<feature type="transmembrane region" description="Helical" evidence="5">
    <location>
        <begin position="386"/>
        <end position="406"/>
    </location>
</feature>
<evidence type="ECO:0000256" key="4">
    <source>
        <dbReference type="PROSITE-ProRule" id="PRU00339"/>
    </source>
</evidence>
<evidence type="ECO:0000313" key="7">
    <source>
        <dbReference type="EMBL" id="QDO93641.1"/>
    </source>
</evidence>
<dbReference type="GO" id="GO:0000160">
    <property type="term" value="P:phosphorelay signal transduction system"/>
    <property type="evidence" value="ECO:0007669"/>
    <property type="project" value="UniProtKB-KW"/>
</dbReference>
<accession>A0A516GQ37</accession>
<name>A0A516GQ37_9FLAO</name>
<dbReference type="SUPFAM" id="SSF48452">
    <property type="entry name" value="TPR-like"/>
    <property type="match status" value="1"/>
</dbReference>
<reference evidence="7 8" key="1">
    <citation type="submission" date="2019-07" db="EMBL/GenBank/DDBJ databases">
        <title>Genome sequencing for Formosa sp. PS13.</title>
        <authorList>
            <person name="Park S.-J."/>
        </authorList>
    </citation>
    <scope>NUCLEOTIDE SEQUENCE [LARGE SCALE GENOMIC DNA]</scope>
    <source>
        <strain evidence="7 8">PS13</strain>
    </source>
</reference>
<dbReference type="CDD" id="cd16917">
    <property type="entry name" value="HATPase_UhpB-NarQ-NarX-like"/>
    <property type="match status" value="1"/>
</dbReference>